<feature type="transmembrane region" description="Helical" evidence="1">
    <location>
        <begin position="6"/>
        <end position="25"/>
    </location>
</feature>
<accession>A0A139QGE7</accession>
<evidence type="ECO:0000256" key="1">
    <source>
        <dbReference type="SAM" id="Phobius"/>
    </source>
</evidence>
<proteinExistence type="predicted"/>
<name>A0A139QGE7_9STRE</name>
<organism evidence="2 3">
    <name type="scientific">Streptococcus gallolyticus</name>
    <dbReference type="NCBI Taxonomy" id="315405"/>
    <lineage>
        <taxon>Bacteria</taxon>
        <taxon>Bacillati</taxon>
        <taxon>Bacillota</taxon>
        <taxon>Bacilli</taxon>
        <taxon>Lactobacillales</taxon>
        <taxon>Streptococcaceae</taxon>
        <taxon>Streptococcus</taxon>
    </lineage>
</organism>
<comment type="caution">
    <text evidence="2">The sequence shown here is derived from an EMBL/GenBank/DDBJ whole genome shotgun (WGS) entry which is preliminary data.</text>
</comment>
<evidence type="ECO:0000313" key="3">
    <source>
        <dbReference type="Proteomes" id="UP000071927"/>
    </source>
</evidence>
<dbReference type="Proteomes" id="UP000071927">
    <property type="component" value="Unassembled WGS sequence"/>
</dbReference>
<evidence type="ECO:0000313" key="2">
    <source>
        <dbReference type="EMBL" id="KXU01606.1"/>
    </source>
</evidence>
<sequence length="47" mass="5644">MLSSHAPFFGYFLSTVYILYLETFLSKDKFKKILKIYYLKNFGIKIL</sequence>
<keyword evidence="1" id="KW-1133">Transmembrane helix</keyword>
<gene>
    <name evidence="2" type="ORF">SGADD03_02237</name>
</gene>
<protein>
    <submittedName>
        <fullName evidence="2">Uncharacterized protein</fullName>
    </submittedName>
</protein>
<dbReference type="EMBL" id="LQXV01000569">
    <property type="protein sequence ID" value="KXU01606.1"/>
    <property type="molecule type" value="Genomic_DNA"/>
</dbReference>
<dbReference type="AlphaFoldDB" id="A0A139QGE7"/>
<keyword evidence="1" id="KW-0812">Transmembrane</keyword>
<reference evidence="2 3" key="1">
    <citation type="submission" date="2016-01" db="EMBL/GenBank/DDBJ databases">
        <title>Highly variable Streptococcus oralis are common among viridans streptococci isolated from primates.</title>
        <authorList>
            <person name="Denapaite D."/>
            <person name="Rieger M."/>
            <person name="Koendgen S."/>
            <person name="Brueckner R."/>
            <person name="Ochigava I."/>
            <person name="Kappeler P."/>
            <person name="Maetz-Rensing K."/>
            <person name="Leendertz F."/>
            <person name="Hakenbeck R."/>
        </authorList>
    </citation>
    <scope>NUCLEOTIDE SEQUENCE [LARGE SCALE GENOMIC DNA]</scope>
    <source>
        <strain evidence="2 3">DD03</strain>
    </source>
</reference>
<keyword evidence="1" id="KW-0472">Membrane</keyword>